<comment type="caution">
    <text evidence="2">The sequence shown here is derived from an EMBL/GenBank/DDBJ whole genome shotgun (WGS) entry which is preliminary data.</text>
</comment>
<feature type="transmembrane region" description="Helical" evidence="1">
    <location>
        <begin position="61"/>
        <end position="81"/>
    </location>
</feature>
<reference evidence="2" key="1">
    <citation type="journal article" date="2021" name="Genes Genomics">
        <title>Comparative genomic analysis of Mycoplasma anatis strains.</title>
        <authorList>
            <person name="Zhou Q."/>
            <person name="Mai K."/>
            <person name="Yang D."/>
            <person name="Liu J."/>
            <person name="Yan Z."/>
            <person name="Luo C."/>
            <person name="Tan Y."/>
            <person name="Cao S."/>
            <person name="Zhou Q."/>
            <person name="Chen L."/>
            <person name="Chen F."/>
        </authorList>
    </citation>
    <scope>NUCLEOTIDE SEQUENCE</scope>
    <source>
        <strain evidence="2">DP07</strain>
    </source>
</reference>
<accession>A0A9Q3LAQ5</accession>
<keyword evidence="1" id="KW-1133">Transmembrane helix</keyword>
<feature type="transmembrane region" description="Helical" evidence="1">
    <location>
        <begin position="37"/>
        <end position="54"/>
    </location>
</feature>
<protein>
    <submittedName>
        <fullName evidence="2">ECF transporter S component</fullName>
    </submittedName>
</protein>
<dbReference type="Proteomes" id="UP000746160">
    <property type="component" value="Unassembled WGS sequence"/>
</dbReference>
<evidence type="ECO:0000313" key="3">
    <source>
        <dbReference type="Proteomes" id="UP000746160"/>
    </source>
</evidence>
<name>A0A9Q3LAQ5_9BACT</name>
<keyword evidence="1" id="KW-0472">Membrane</keyword>
<keyword evidence="1" id="KW-0812">Transmembrane</keyword>
<feature type="transmembrane region" description="Helical" evidence="1">
    <location>
        <begin position="87"/>
        <end position="104"/>
    </location>
</feature>
<feature type="transmembrane region" description="Helical" evidence="1">
    <location>
        <begin position="111"/>
        <end position="134"/>
    </location>
</feature>
<evidence type="ECO:0000313" key="2">
    <source>
        <dbReference type="EMBL" id="MBW0602719.1"/>
    </source>
</evidence>
<dbReference type="RefSeq" id="WP_218675089.1">
    <property type="nucleotide sequence ID" value="NZ_CP054878.1"/>
</dbReference>
<feature type="transmembrane region" description="Helical" evidence="1">
    <location>
        <begin position="12"/>
        <end position="31"/>
    </location>
</feature>
<feature type="transmembrane region" description="Helical" evidence="1">
    <location>
        <begin position="154"/>
        <end position="176"/>
    </location>
</feature>
<dbReference type="AlphaFoldDB" id="A0A9Q3LAQ5"/>
<sequence length="195" mass="22636">MKKTTIKDISYISIYFSIILIFSLVPFLGLIQVFSVSINLLTIIIVIATFHLGIKGSLFTALFVGLGSFISALIYGKPLFIFPDISIISRFMLGFISYFIYWIFRKKVTIFTVYINTFVTVLFNSILVTTVLFIHHSIAKIDFIQNFRVWVSLIWLNVVIEITILPILGILLFKFIKFIHDKRMDEYKNSSNIYY</sequence>
<proteinExistence type="predicted"/>
<organism evidence="2 3">
    <name type="scientific">Mycoplasmopsis anatis</name>
    <dbReference type="NCBI Taxonomy" id="171279"/>
    <lineage>
        <taxon>Bacteria</taxon>
        <taxon>Bacillati</taxon>
        <taxon>Mycoplasmatota</taxon>
        <taxon>Mycoplasmoidales</taxon>
        <taxon>Metamycoplasmataceae</taxon>
        <taxon>Mycoplasmopsis</taxon>
    </lineage>
</organism>
<gene>
    <name evidence="2" type="ORF">MADP07_00450</name>
</gene>
<evidence type="ECO:0000256" key="1">
    <source>
        <dbReference type="SAM" id="Phobius"/>
    </source>
</evidence>
<dbReference type="EMBL" id="JABZFG010000006">
    <property type="protein sequence ID" value="MBW0602719.1"/>
    <property type="molecule type" value="Genomic_DNA"/>
</dbReference>